<dbReference type="eggNOG" id="ENOG502SBIV">
    <property type="taxonomic scope" value="Eukaryota"/>
</dbReference>
<dbReference type="AlphaFoldDB" id="W4KBG0"/>
<keyword evidence="3" id="KW-1185">Reference proteome</keyword>
<dbReference type="KEGG" id="hir:HETIRDRAFT_409079"/>
<organism evidence="2 3">
    <name type="scientific">Heterobasidion irregulare (strain TC 32-1)</name>
    <dbReference type="NCBI Taxonomy" id="747525"/>
    <lineage>
        <taxon>Eukaryota</taxon>
        <taxon>Fungi</taxon>
        <taxon>Dikarya</taxon>
        <taxon>Basidiomycota</taxon>
        <taxon>Agaricomycotina</taxon>
        <taxon>Agaricomycetes</taxon>
        <taxon>Russulales</taxon>
        <taxon>Bondarzewiaceae</taxon>
        <taxon>Heterobasidion</taxon>
        <taxon>Heterobasidion annosum species complex</taxon>
    </lineage>
</organism>
<proteinExistence type="predicted"/>
<feature type="non-terminal residue" evidence="2">
    <location>
        <position position="147"/>
    </location>
</feature>
<sequence>MFKRVEKRRKRREDEEELGIDEEMKEVLGLQDTDSSESESGSDSDSDSDISNDDGDASASGMLKRKRVKGSESEGDDSGLANNVVGDEEEEGEDVVESDEDETDHPDSGPQITVAEALQDPLYVVSMDPEIQSCVLCPGKRLKNPAM</sequence>
<dbReference type="HOGENOM" id="CLU_1922138_0_0_1"/>
<dbReference type="RefSeq" id="XP_009545415.1">
    <property type="nucleotide sequence ID" value="XM_009547120.1"/>
</dbReference>
<feature type="compositionally biased region" description="Basic residues" evidence="1">
    <location>
        <begin position="1"/>
        <end position="11"/>
    </location>
</feature>
<dbReference type="GeneID" id="20672751"/>
<evidence type="ECO:0000256" key="1">
    <source>
        <dbReference type="SAM" id="MobiDB-lite"/>
    </source>
</evidence>
<dbReference type="EMBL" id="KI925457">
    <property type="protein sequence ID" value="ETW83133.1"/>
    <property type="molecule type" value="Genomic_DNA"/>
</dbReference>
<evidence type="ECO:0000313" key="2">
    <source>
        <dbReference type="EMBL" id="ETW83133.1"/>
    </source>
</evidence>
<reference evidence="2 3" key="1">
    <citation type="journal article" date="2012" name="New Phytol.">
        <title>Insight into trade-off between wood decay and parasitism from the genome of a fungal forest pathogen.</title>
        <authorList>
            <person name="Olson A."/>
            <person name="Aerts A."/>
            <person name="Asiegbu F."/>
            <person name="Belbahri L."/>
            <person name="Bouzid O."/>
            <person name="Broberg A."/>
            <person name="Canback B."/>
            <person name="Coutinho P.M."/>
            <person name="Cullen D."/>
            <person name="Dalman K."/>
            <person name="Deflorio G."/>
            <person name="van Diepen L.T."/>
            <person name="Dunand C."/>
            <person name="Duplessis S."/>
            <person name="Durling M."/>
            <person name="Gonthier P."/>
            <person name="Grimwood J."/>
            <person name="Fossdal C.G."/>
            <person name="Hansson D."/>
            <person name="Henrissat B."/>
            <person name="Hietala A."/>
            <person name="Himmelstrand K."/>
            <person name="Hoffmeister D."/>
            <person name="Hogberg N."/>
            <person name="James T.Y."/>
            <person name="Karlsson M."/>
            <person name="Kohler A."/>
            <person name="Kues U."/>
            <person name="Lee Y.H."/>
            <person name="Lin Y.C."/>
            <person name="Lind M."/>
            <person name="Lindquist E."/>
            <person name="Lombard V."/>
            <person name="Lucas S."/>
            <person name="Lunden K."/>
            <person name="Morin E."/>
            <person name="Murat C."/>
            <person name="Park J."/>
            <person name="Raffaello T."/>
            <person name="Rouze P."/>
            <person name="Salamov A."/>
            <person name="Schmutz J."/>
            <person name="Solheim H."/>
            <person name="Stahlberg J."/>
            <person name="Velez H."/>
            <person name="de Vries R.P."/>
            <person name="Wiebenga A."/>
            <person name="Woodward S."/>
            <person name="Yakovlev I."/>
            <person name="Garbelotto M."/>
            <person name="Martin F."/>
            <person name="Grigoriev I.V."/>
            <person name="Stenlid J."/>
        </authorList>
    </citation>
    <scope>NUCLEOTIDE SEQUENCE [LARGE SCALE GENOMIC DNA]</scope>
    <source>
        <strain evidence="2 3">TC 32-1</strain>
    </source>
</reference>
<evidence type="ECO:0000313" key="3">
    <source>
        <dbReference type="Proteomes" id="UP000030671"/>
    </source>
</evidence>
<feature type="compositionally biased region" description="Acidic residues" evidence="1">
    <location>
        <begin position="86"/>
        <end position="104"/>
    </location>
</feature>
<protein>
    <submittedName>
        <fullName evidence="2">Uncharacterized protein</fullName>
    </submittedName>
</protein>
<feature type="region of interest" description="Disordered" evidence="1">
    <location>
        <begin position="1"/>
        <end position="111"/>
    </location>
</feature>
<feature type="compositionally biased region" description="Acidic residues" evidence="1">
    <location>
        <begin position="14"/>
        <end position="24"/>
    </location>
</feature>
<accession>W4KBG0</accession>
<feature type="compositionally biased region" description="Acidic residues" evidence="1">
    <location>
        <begin position="34"/>
        <end position="56"/>
    </location>
</feature>
<gene>
    <name evidence="2" type="ORF">HETIRDRAFT_409079</name>
</gene>
<name>W4KBG0_HETIT</name>
<dbReference type="Proteomes" id="UP000030671">
    <property type="component" value="Unassembled WGS sequence"/>
</dbReference>
<dbReference type="InParanoid" id="W4KBG0"/>
<dbReference type="OrthoDB" id="2538461at2759"/>